<evidence type="ECO:0000256" key="5">
    <source>
        <dbReference type="ARBA" id="ARBA00023002"/>
    </source>
</evidence>
<comment type="cofactor">
    <cofactor evidence="1">
        <name>FAD</name>
        <dbReference type="ChEBI" id="CHEBI:57692"/>
    </cofactor>
</comment>
<keyword evidence="2" id="KW-0285">Flavoprotein</keyword>
<dbReference type="PRINTS" id="PR00420">
    <property type="entry name" value="RNGMNOXGNASE"/>
</dbReference>
<gene>
    <name evidence="8" type="ORF">BH720_12875</name>
</gene>
<evidence type="ECO:0000256" key="4">
    <source>
        <dbReference type="ARBA" id="ARBA00022857"/>
    </source>
</evidence>
<keyword evidence="3" id="KW-0274">FAD</keyword>
<dbReference type="EMBL" id="MJGC01000061">
    <property type="protein sequence ID" value="OEJ74767.1"/>
    <property type="molecule type" value="Genomic_DNA"/>
</dbReference>
<dbReference type="InterPro" id="IPR002938">
    <property type="entry name" value="FAD-bd"/>
</dbReference>
<evidence type="ECO:0000313" key="8">
    <source>
        <dbReference type="EMBL" id="OEJ74767.1"/>
    </source>
</evidence>
<evidence type="ECO:0000259" key="7">
    <source>
        <dbReference type="Pfam" id="PF01494"/>
    </source>
</evidence>
<dbReference type="PANTHER" id="PTHR46028:SF2">
    <property type="entry name" value="KYNURENINE 3-MONOOXYGENASE"/>
    <property type="match status" value="1"/>
</dbReference>
<evidence type="ECO:0000256" key="2">
    <source>
        <dbReference type="ARBA" id="ARBA00022630"/>
    </source>
</evidence>
<dbReference type="Gene3D" id="3.50.50.60">
    <property type="entry name" value="FAD/NAD(P)-binding domain"/>
    <property type="match status" value="1"/>
</dbReference>
<evidence type="ECO:0000256" key="6">
    <source>
        <dbReference type="ARBA" id="ARBA00023033"/>
    </source>
</evidence>
<dbReference type="GO" id="GO:0004502">
    <property type="term" value="F:kynurenine 3-monooxygenase activity"/>
    <property type="evidence" value="ECO:0007669"/>
    <property type="project" value="TreeGrafter"/>
</dbReference>
<dbReference type="STRING" id="1781255.BH720_12875"/>
<dbReference type="SUPFAM" id="SSF51905">
    <property type="entry name" value="FAD/NAD(P)-binding domain"/>
    <property type="match status" value="1"/>
</dbReference>
<comment type="caution">
    <text evidence="8">The sequence shown here is derived from an EMBL/GenBank/DDBJ whole genome shotgun (WGS) entry which is preliminary data.</text>
</comment>
<dbReference type="GO" id="GO:0071949">
    <property type="term" value="F:FAD binding"/>
    <property type="evidence" value="ECO:0007669"/>
    <property type="project" value="InterPro"/>
</dbReference>
<dbReference type="InterPro" id="IPR036188">
    <property type="entry name" value="FAD/NAD-bd_sf"/>
</dbReference>
<sequence length="429" mass="48027">MVEVTLIGAGPSGLLLAHYLLQQYPAYQVRIYERRRDPRQVEFSKARTFPLTLSARGMHALQQVDGLAEAVRAIAQEMRGSVMHSQKGKPKARTRTQPLFTLDRTRLAIALLDELTRRYSPPRLQVEFECECQTVDFASQTLTLQPAAAPQKTVSYEVLIGADGVNSQIRQQMSLQEDFECETQIATNAYKSLVVALENVPEWVDLRPGYLHSWQLATGGVVLMLDQGDGTMAGVVHFPREQRQVRDLGSAREVLQFFQTYCPELGAVMGEADAEAFVQRPVSEVVSVRCNRYHQGNRVLLIGDAAHAVSPSLGQGCNAALEDVVVFGELLAEAQGEIREAIAQFTVRRQADAEALLELSNYAFPHQKRLLIEFFARQAIAKWLHPFWGGGFPPPMFQLLSDPMTPYSEILERYRGWIDRVKRVQVSGG</sequence>
<feature type="domain" description="FAD-binding" evidence="7">
    <location>
        <begin position="2"/>
        <end position="354"/>
    </location>
</feature>
<organism evidence="8">
    <name type="scientific">Desertifilum tharense IPPAS B-1220</name>
    <dbReference type="NCBI Taxonomy" id="1781255"/>
    <lineage>
        <taxon>Bacteria</taxon>
        <taxon>Bacillati</taxon>
        <taxon>Cyanobacteriota</taxon>
        <taxon>Cyanophyceae</taxon>
        <taxon>Desertifilales</taxon>
        <taxon>Desertifilaceae</taxon>
        <taxon>Desertifilum</taxon>
    </lineage>
</organism>
<dbReference type="RefSeq" id="WP_069967620.1">
    <property type="nucleotide sequence ID" value="NZ_CM124774.1"/>
</dbReference>
<evidence type="ECO:0000256" key="1">
    <source>
        <dbReference type="ARBA" id="ARBA00001974"/>
    </source>
</evidence>
<accession>A0A1E5QJM1</accession>
<protein>
    <recommendedName>
        <fullName evidence="7">FAD-binding domain-containing protein</fullName>
    </recommendedName>
</protein>
<keyword evidence="5" id="KW-0560">Oxidoreductase</keyword>
<name>A0A1E5QJM1_9CYAN</name>
<dbReference type="Pfam" id="PF01494">
    <property type="entry name" value="FAD_binding_3"/>
    <property type="match status" value="1"/>
</dbReference>
<keyword evidence="4" id="KW-0521">NADP</keyword>
<dbReference type="GO" id="GO:0070189">
    <property type="term" value="P:kynurenine metabolic process"/>
    <property type="evidence" value="ECO:0007669"/>
    <property type="project" value="TreeGrafter"/>
</dbReference>
<dbReference type="OrthoDB" id="9782160at2"/>
<reference evidence="8" key="1">
    <citation type="submission" date="2016-09" db="EMBL/GenBank/DDBJ databases">
        <title>Draft genome of thermotolerant cyanobacterium Desertifilum sp. strain IPPAS B-1220.</title>
        <authorList>
            <person name="Sinetova M.A."/>
            <person name="Bolakhan K."/>
            <person name="Zayadan B.K."/>
            <person name="Mironov K.S."/>
            <person name="Ustinova V."/>
            <person name="Kupriyanova E.V."/>
            <person name="Sidorov R.A."/>
            <person name="Skrypnik A.N."/>
            <person name="Gogoleva N.E."/>
            <person name="Gogolev Y.V."/>
            <person name="Los D.A."/>
        </authorList>
    </citation>
    <scope>NUCLEOTIDE SEQUENCE [LARGE SCALE GENOMIC DNA]</scope>
    <source>
        <strain evidence="8">IPPAS B-1220</strain>
    </source>
</reference>
<dbReference type="AlphaFoldDB" id="A0A1E5QJM1"/>
<dbReference type="PANTHER" id="PTHR46028">
    <property type="entry name" value="KYNURENINE 3-MONOOXYGENASE"/>
    <property type="match status" value="1"/>
</dbReference>
<keyword evidence="6" id="KW-0503">Monooxygenase</keyword>
<evidence type="ECO:0000256" key="3">
    <source>
        <dbReference type="ARBA" id="ARBA00022827"/>
    </source>
</evidence>
<proteinExistence type="predicted"/>